<dbReference type="InterPro" id="IPR023210">
    <property type="entry name" value="NADP_OxRdtase_dom"/>
</dbReference>
<feature type="domain" description="NADP-dependent oxidoreductase" evidence="7">
    <location>
        <begin position="15"/>
        <end position="256"/>
    </location>
</feature>
<evidence type="ECO:0000313" key="8">
    <source>
        <dbReference type="EMBL" id="SEP89966.1"/>
    </source>
</evidence>
<evidence type="ECO:0000256" key="3">
    <source>
        <dbReference type="ARBA" id="ARBA00023002"/>
    </source>
</evidence>
<dbReference type="Proteomes" id="UP000199021">
    <property type="component" value="Unassembled WGS sequence"/>
</dbReference>
<feature type="active site" description="Proton donor" evidence="4">
    <location>
        <position position="49"/>
    </location>
</feature>
<evidence type="ECO:0000259" key="7">
    <source>
        <dbReference type="Pfam" id="PF00248"/>
    </source>
</evidence>
<dbReference type="Pfam" id="PF00248">
    <property type="entry name" value="Aldo_ket_red"/>
    <property type="match status" value="1"/>
</dbReference>
<evidence type="ECO:0000256" key="5">
    <source>
        <dbReference type="PIRSR" id="PIRSR000097-2"/>
    </source>
</evidence>
<evidence type="ECO:0000256" key="2">
    <source>
        <dbReference type="ARBA" id="ARBA00022857"/>
    </source>
</evidence>
<dbReference type="InterPro" id="IPR036812">
    <property type="entry name" value="NAD(P)_OxRdtase_dom_sf"/>
</dbReference>
<name>A0A1H9BLY6_9BACT</name>
<protein>
    <submittedName>
        <fullName evidence="8">Aldo/keto reductase</fullName>
    </submittedName>
</protein>
<dbReference type="STRING" id="478744.SAMN05444359_103186"/>
<gene>
    <name evidence="8" type="ORF">SAMN05444359_103186</name>
</gene>
<dbReference type="AlphaFoldDB" id="A0A1H9BLY6"/>
<evidence type="ECO:0000256" key="6">
    <source>
        <dbReference type="PIRSR" id="PIRSR000097-3"/>
    </source>
</evidence>
<dbReference type="Gene3D" id="3.20.20.100">
    <property type="entry name" value="NADP-dependent oxidoreductase domain"/>
    <property type="match status" value="1"/>
</dbReference>
<dbReference type="GO" id="GO:0016616">
    <property type="term" value="F:oxidoreductase activity, acting on the CH-OH group of donors, NAD or NADP as acceptor"/>
    <property type="evidence" value="ECO:0007669"/>
    <property type="project" value="UniProtKB-ARBA"/>
</dbReference>
<evidence type="ECO:0000256" key="4">
    <source>
        <dbReference type="PIRSR" id="PIRSR000097-1"/>
    </source>
</evidence>
<evidence type="ECO:0000256" key="1">
    <source>
        <dbReference type="ARBA" id="ARBA00007905"/>
    </source>
</evidence>
<dbReference type="FunFam" id="3.20.20.100:FF:000015">
    <property type="entry name" value="Oxidoreductase, aldo/keto reductase family"/>
    <property type="match status" value="1"/>
</dbReference>
<dbReference type="PROSITE" id="PS00063">
    <property type="entry name" value="ALDOKETO_REDUCTASE_3"/>
    <property type="match status" value="1"/>
</dbReference>
<keyword evidence="3" id="KW-0560">Oxidoreductase</keyword>
<accession>A0A1H9BLY6</accession>
<dbReference type="InParanoid" id="A0A1H9BLY6"/>
<keyword evidence="9" id="KW-1185">Reference proteome</keyword>
<dbReference type="InterPro" id="IPR020471">
    <property type="entry name" value="AKR"/>
</dbReference>
<evidence type="ECO:0000313" key="9">
    <source>
        <dbReference type="Proteomes" id="UP000199021"/>
    </source>
</evidence>
<sequence length="270" mass="30578">MQMITLNNGLKMPQLGLGVWQVDNGQEAIDAIHWAVDAGYRHIDTAKVYKNEEAVGQALSTASVPRDQVWLTTKIWNDDIRAGRTTAALEESLQRLKTDYVDLMLLHWPVNGYEAAWKELEQALVDGKVRAIGLSNFMPEHMADILEQGEILPAVNQIEYHPYLVQADTISECDAHDIAITAWSPLMQGKFKEEPLFAEIAANYGKSPAQIILRWCLQNDIIVIPKSSNQSRIKENGNIFDFEISEEHMVAIDELERGHRFGPDPYNFDF</sequence>
<dbReference type="PIRSF" id="PIRSF000097">
    <property type="entry name" value="AKR"/>
    <property type="match status" value="1"/>
</dbReference>
<dbReference type="PANTHER" id="PTHR43827:SF3">
    <property type="entry name" value="NADP-DEPENDENT OXIDOREDUCTASE DOMAIN-CONTAINING PROTEIN"/>
    <property type="match status" value="1"/>
</dbReference>
<organism evidence="8 9">
    <name type="scientific">Neolewinella agarilytica</name>
    <dbReference type="NCBI Taxonomy" id="478744"/>
    <lineage>
        <taxon>Bacteria</taxon>
        <taxon>Pseudomonadati</taxon>
        <taxon>Bacteroidota</taxon>
        <taxon>Saprospiria</taxon>
        <taxon>Saprospirales</taxon>
        <taxon>Lewinellaceae</taxon>
        <taxon>Neolewinella</taxon>
    </lineage>
</organism>
<feature type="site" description="Lowers pKa of active site Tyr" evidence="6">
    <location>
        <position position="74"/>
    </location>
</feature>
<reference evidence="9" key="1">
    <citation type="submission" date="2016-10" db="EMBL/GenBank/DDBJ databases">
        <authorList>
            <person name="Varghese N."/>
            <person name="Submissions S."/>
        </authorList>
    </citation>
    <scope>NUCLEOTIDE SEQUENCE [LARGE SCALE GENOMIC DNA]</scope>
    <source>
        <strain evidence="9">DSM 24740</strain>
    </source>
</reference>
<comment type="similarity">
    <text evidence="1">Belongs to the aldo/keto reductase family.</text>
</comment>
<feature type="binding site" evidence="5">
    <location>
        <position position="107"/>
    </location>
    <ligand>
        <name>substrate</name>
    </ligand>
</feature>
<dbReference type="InterPro" id="IPR018170">
    <property type="entry name" value="Aldo/ket_reductase_CS"/>
</dbReference>
<dbReference type="EMBL" id="FOFB01000003">
    <property type="protein sequence ID" value="SEP89966.1"/>
    <property type="molecule type" value="Genomic_DNA"/>
</dbReference>
<dbReference type="PROSITE" id="PS00798">
    <property type="entry name" value="ALDOKETO_REDUCTASE_1"/>
    <property type="match status" value="1"/>
</dbReference>
<dbReference type="SUPFAM" id="SSF51430">
    <property type="entry name" value="NAD(P)-linked oxidoreductase"/>
    <property type="match status" value="1"/>
</dbReference>
<dbReference type="PANTHER" id="PTHR43827">
    <property type="entry name" value="2,5-DIKETO-D-GLUCONIC ACID REDUCTASE"/>
    <property type="match status" value="1"/>
</dbReference>
<keyword evidence="2" id="KW-0521">NADP</keyword>
<dbReference type="PROSITE" id="PS00062">
    <property type="entry name" value="ALDOKETO_REDUCTASE_2"/>
    <property type="match status" value="1"/>
</dbReference>
<proteinExistence type="inferred from homology"/>
<dbReference type="FunCoup" id="A0A1H9BLY6">
    <property type="interactions" value="315"/>
</dbReference>
<dbReference type="OrthoDB" id="9804790at2"/>
<dbReference type="PRINTS" id="PR00069">
    <property type="entry name" value="ALDKETRDTASE"/>
</dbReference>